<name>A0AAW1J825_SAPOF</name>
<dbReference type="PANTHER" id="PTHR12975:SF6">
    <property type="entry name" value="TRAFFICKING PROTEIN PARTICLE COMPLEX SUBUNIT 8"/>
    <property type="match status" value="1"/>
</dbReference>
<keyword evidence="5" id="KW-1185">Reference proteome</keyword>
<dbReference type="EMBL" id="JBDFQZ010000008">
    <property type="protein sequence ID" value="KAK9699234.1"/>
    <property type="molecule type" value="Genomic_DNA"/>
</dbReference>
<proteinExistence type="predicted"/>
<organism evidence="4 5">
    <name type="scientific">Saponaria officinalis</name>
    <name type="common">Common soapwort</name>
    <name type="synonym">Lychnis saponaria</name>
    <dbReference type="NCBI Taxonomy" id="3572"/>
    <lineage>
        <taxon>Eukaryota</taxon>
        <taxon>Viridiplantae</taxon>
        <taxon>Streptophyta</taxon>
        <taxon>Embryophyta</taxon>
        <taxon>Tracheophyta</taxon>
        <taxon>Spermatophyta</taxon>
        <taxon>Magnoliopsida</taxon>
        <taxon>eudicotyledons</taxon>
        <taxon>Gunneridae</taxon>
        <taxon>Pentapetalae</taxon>
        <taxon>Caryophyllales</taxon>
        <taxon>Caryophyllaceae</taxon>
        <taxon>Caryophylleae</taxon>
        <taxon>Saponaria</taxon>
    </lineage>
</organism>
<dbReference type="GO" id="GO:1990072">
    <property type="term" value="C:TRAPPIII protein complex"/>
    <property type="evidence" value="ECO:0007669"/>
    <property type="project" value="TreeGrafter"/>
</dbReference>
<evidence type="ECO:0008006" key="6">
    <source>
        <dbReference type="Google" id="ProtNLM"/>
    </source>
</evidence>
<sequence length="1292" mass="146041">MASIDPTNTTLGKMLMEEITPVVMLLSTPLVEQTSRKNGLSFLDLLSPFSIFDNIDVPVRTANDQPYRIQKFRLRLFYPSDIRKLDYEAAKAQLNKVVTEAGDKENYESCSDLYDNENISAPLHSESLPSWFKMFNEELIRASSFSEHEAFDHPVSCLLVVSSNDEAPISKFVDLFNTNKIPSLLSEGVMDPKILKHYVILHDNQDGPPEKASKILMEMKSTFGSNDCQLLCINSSKDVSVEVQASPWASFKSVDSFKDHLGCFLNTDDIDEIKVLMQDLTTKHIIPHMEQKIRTLNQQVSATRKGFRNQIKNLWWRKGKEDIPDTPDGPVYTFSSIESQIRVLGDYAFMLRDYELALSNYRLISTDYKLDKAWKRYAGVQEMMALAYFMSDQARKEAEYCMESAFITYLKLGPSGQQNAIRCGLWWAEMLKARDQHKEAANVYFRVSGEEPLQSAVLLEQASYCYLISMPPMLRKYGFHLVLSGDSYKKCDQMKHAIRTYKTALSVFKGTSWGLIRDHIHFQLGKWFALLGLFDVAIQHMVEVLDCTHQSKAAQEIFLGDFLQLVQKTGKTFEVCRLHLPVVKLPSIRVVCEDHRTYSSPAAVGVRESLWRSLEEDMIPPLSTAKTNWLELHTKLVSKKYKESNICVAGEAIKVDIGFKNPLQIPILVSNVSLICKYFTTREEMEKVATDEVGPSSKLQNDEHLRELIVGCEGNADEFPFSLSEADFSLNGGETLVVQLTVTPRAEGMLKLVGVRWKLSGAVVGFQIFQSEQVKKNMVKRKKAKQSNADELKFLIIKSVPRLEGCIRHLPKKSYLGELYHLALELKNQSELPVKNLKVRVNHPRFLTVGSPETLNIEFPSFLRKGKHADAALSDPTSSFFQFPEDLIINGEDPVIWPIWFRAAFPGTVSLHIAIYYEMEDVTGIMRYRTLRMCHNIEVLPSLDVSFKICHCPSRLREFLVHMDVVNKASSQSFEIHQLSCIGEQWDITMLQPANIPSPIMAGQSLSCFFKIQNRQTAKKSEDEATSDGVSQGNHLLLGSQVDNEDLFDISSSPVVDFHHHERSHEGASEQRCCETVDFILLSHPHKSDMGIESADYSRLFTHHACHCSVANSGPLYWLMDGPRTIRHDFSESFCEISLKLHIYNSLDTTVTVRMVTNDFSPITSNSSNSSGVVSENQAGWHDVSLTTDAKNNSDSLATIKTGRKWTPESVSPFIWSGSSSTQLKLKPLSTTEIPVQVCVFTPGTYDLSNYNLLWNSSPSDSDRLKGDSRPSSGTYPGQSFFLTVLHYLQST</sequence>
<dbReference type="Pfam" id="PF24545">
    <property type="entry name" value="Ig_TPPC8_1st"/>
    <property type="match status" value="1"/>
</dbReference>
<dbReference type="InterPro" id="IPR011990">
    <property type="entry name" value="TPR-like_helical_dom_sf"/>
</dbReference>
<dbReference type="Pfam" id="PF24544">
    <property type="entry name" value="Ig_TPPC8_2nd"/>
    <property type="match status" value="1"/>
</dbReference>
<dbReference type="InterPro" id="IPR057651">
    <property type="entry name" value="Ig_TPPC8_C"/>
</dbReference>
<dbReference type="PANTHER" id="PTHR12975">
    <property type="entry name" value="TRANSPORT PROTEIN TRAPP"/>
    <property type="match status" value="1"/>
</dbReference>
<evidence type="ECO:0000259" key="2">
    <source>
        <dbReference type="Pfam" id="PF24544"/>
    </source>
</evidence>
<dbReference type="Gene3D" id="1.25.40.10">
    <property type="entry name" value="Tetratricopeptide repeat domain"/>
    <property type="match status" value="1"/>
</dbReference>
<feature type="domain" description="TPPC8 first Ig-like" evidence="3">
    <location>
        <begin position="609"/>
        <end position="771"/>
    </location>
</feature>
<dbReference type="Pfam" id="PF24542">
    <property type="entry name" value="Ig_TPPC8_C"/>
    <property type="match status" value="1"/>
</dbReference>
<dbReference type="SUPFAM" id="SSF48452">
    <property type="entry name" value="TPR-like"/>
    <property type="match status" value="1"/>
</dbReference>
<dbReference type="Proteomes" id="UP001443914">
    <property type="component" value="Unassembled WGS sequence"/>
</dbReference>
<evidence type="ECO:0000259" key="3">
    <source>
        <dbReference type="Pfam" id="PF24545"/>
    </source>
</evidence>
<reference evidence="4" key="1">
    <citation type="submission" date="2024-03" db="EMBL/GenBank/DDBJ databases">
        <title>WGS assembly of Saponaria officinalis var. Norfolk2.</title>
        <authorList>
            <person name="Jenkins J."/>
            <person name="Shu S."/>
            <person name="Grimwood J."/>
            <person name="Barry K."/>
            <person name="Goodstein D."/>
            <person name="Schmutz J."/>
            <person name="Leebens-Mack J."/>
            <person name="Osbourn A."/>
        </authorList>
    </citation>
    <scope>NUCLEOTIDE SEQUENCE [LARGE SCALE GENOMIC DNA]</scope>
    <source>
        <strain evidence="4">JIC</strain>
    </source>
</reference>
<dbReference type="InterPro" id="IPR058541">
    <property type="entry name" value="Ig_TPPC8_1st"/>
</dbReference>
<dbReference type="InterPro" id="IPR058538">
    <property type="entry name" value="Ig_TPPC8_2nd"/>
</dbReference>
<accession>A0AAW1J825</accession>
<comment type="caution">
    <text evidence="4">The sequence shown here is derived from an EMBL/GenBank/DDBJ whole genome shotgun (WGS) entry which is preliminary data.</text>
</comment>
<evidence type="ECO:0000313" key="5">
    <source>
        <dbReference type="Proteomes" id="UP001443914"/>
    </source>
</evidence>
<evidence type="ECO:0000259" key="1">
    <source>
        <dbReference type="Pfam" id="PF24542"/>
    </source>
</evidence>
<feature type="domain" description="TPPC8 second Ig-like" evidence="2">
    <location>
        <begin position="817"/>
        <end position="931"/>
    </location>
</feature>
<dbReference type="InterPro" id="IPR024420">
    <property type="entry name" value="TRAPP_III_complex_Trs85"/>
</dbReference>
<gene>
    <name evidence="4" type="ORF">RND81_08G161600</name>
</gene>
<protein>
    <recommendedName>
        <fullName evidence="6">Trafficking protein particle complex subunit 8</fullName>
    </recommendedName>
</protein>
<dbReference type="Pfam" id="PF12739">
    <property type="entry name" value="TRAPPC-Trs85"/>
    <property type="match status" value="1"/>
</dbReference>
<evidence type="ECO:0000313" key="4">
    <source>
        <dbReference type="EMBL" id="KAK9699234.1"/>
    </source>
</evidence>
<feature type="domain" description="TPPC8 C-terminal Ig-like" evidence="1">
    <location>
        <begin position="1123"/>
        <end position="1252"/>
    </location>
</feature>